<dbReference type="AlphaFoldDB" id="A0A516R267"/>
<dbReference type="PANTHER" id="PTHR46825:SF7">
    <property type="entry name" value="D-ALANYL-D-ALANINE CARBOXYPEPTIDASE"/>
    <property type="match status" value="1"/>
</dbReference>
<dbReference type="InterPro" id="IPR001466">
    <property type="entry name" value="Beta-lactam-related"/>
</dbReference>
<feature type="region of interest" description="Disordered" evidence="1">
    <location>
        <begin position="386"/>
        <end position="428"/>
    </location>
</feature>
<reference evidence="4 5" key="1">
    <citation type="journal article" date="2019" name="J. Ind. Microbiol. Biotechnol.">
        <title>The complete genomic sequence of Streptomyces spectabilis NRRL-2792 and identification of secondary metabolite biosynthetic gene clusters.</title>
        <authorList>
            <person name="Sinha A."/>
            <person name="Phillips-Salemka S."/>
            <person name="Niraula T.A."/>
            <person name="Short K.A."/>
            <person name="Niraula N.P."/>
        </authorList>
    </citation>
    <scope>NUCLEOTIDE SEQUENCE [LARGE SCALE GENOMIC DNA]</scope>
    <source>
        <strain evidence="4 5">NRRL 2792</strain>
    </source>
</reference>
<evidence type="ECO:0000313" key="4">
    <source>
        <dbReference type="EMBL" id="QDQ09758.1"/>
    </source>
</evidence>
<dbReference type="Gene3D" id="3.40.710.10">
    <property type="entry name" value="DD-peptidase/beta-lactamase superfamily"/>
    <property type="match status" value="1"/>
</dbReference>
<dbReference type="RefSeq" id="WP_144001334.1">
    <property type="nucleotide sequence ID" value="NZ_CP040916.1"/>
</dbReference>
<dbReference type="InterPro" id="IPR050491">
    <property type="entry name" value="AmpC-like"/>
</dbReference>
<gene>
    <name evidence="4" type="ORF">FH965_03610</name>
</gene>
<feature type="chain" id="PRO_5021964002" evidence="2">
    <location>
        <begin position="30"/>
        <end position="428"/>
    </location>
</feature>
<evidence type="ECO:0000256" key="1">
    <source>
        <dbReference type="SAM" id="MobiDB-lite"/>
    </source>
</evidence>
<evidence type="ECO:0000256" key="2">
    <source>
        <dbReference type="SAM" id="SignalP"/>
    </source>
</evidence>
<name>A0A516R267_STRST</name>
<dbReference type="SUPFAM" id="SSF56601">
    <property type="entry name" value="beta-lactamase/transpeptidase-like"/>
    <property type="match status" value="1"/>
</dbReference>
<protein>
    <submittedName>
        <fullName evidence="4">Beta-lactamase family protein</fullName>
    </submittedName>
</protein>
<dbReference type="Pfam" id="PF00144">
    <property type="entry name" value="Beta-lactamase"/>
    <property type="match status" value="1"/>
</dbReference>
<sequence length="428" mass="45626">MVRTGFVRTATVAVTGVMLAAVGTAHASAAEPAEQPVPDAAGVKTALERTVAAGAPGAFAVIRDHDTPGVDRTVAVGKANLDGTPMNGEWRFRVGSNTKMFTAALVLRLADQGRVDLDKPVRDYLPAGTLPADWNMTVRQVMQHRSGIYDHTNDLLEQPGEETTDAFEKRIRNTVYKPADLVARSVKHGQQFTPGTKYAYSNTNYVVLGLAIEHLTGDTYANVLRKEILKPLGLKKTTYVVPKKTISGSHVTGYLTNDDRTKPLLDSTKQNGSWVSSAGAVISSAADMDRFLTALLAGDSGELISDKSRSEMTAVLPTPTAKVSYGLGLREIALSCGKVYGHGGIVQGYQTQSFSTREGDRTVVVFANASNNSAVTQGLTNTLEPAFCGSKPSPAAKSSQRAPRSADVNTTRPGLRAPQVPVVEDNRI</sequence>
<feature type="signal peptide" evidence="2">
    <location>
        <begin position="1"/>
        <end position="29"/>
    </location>
</feature>
<proteinExistence type="predicted"/>
<keyword evidence="2" id="KW-0732">Signal</keyword>
<feature type="compositionally biased region" description="Polar residues" evidence="1">
    <location>
        <begin position="396"/>
        <end position="412"/>
    </location>
</feature>
<feature type="domain" description="Beta-lactamase-related" evidence="3">
    <location>
        <begin position="49"/>
        <end position="372"/>
    </location>
</feature>
<dbReference type="Proteomes" id="UP000316806">
    <property type="component" value="Chromosome"/>
</dbReference>
<dbReference type="InterPro" id="IPR012338">
    <property type="entry name" value="Beta-lactam/transpept-like"/>
</dbReference>
<evidence type="ECO:0000313" key="5">
    <source>
        <dbReference type="Proteomes" id="UP000316806"/>
    </source>
</evidence>
<dbReference type="PANTHER" id="PTHR46825">
    <property type="entry name" value="D-ALANYL-D-ALANINE-CARBOXYPEPTIDASE/ENDOPEPTIDASE AMPH"/>
    <property type="match status" value="1"/>
</dbReference>
<dbReference type="EMBL" id="CP040916">
    <property type="protein sequence ID" value="QDQ09758.1"/>
    <property type="molecule type" value="Genomic_DNA"/>
</dbReference>
<evidence type="ECO:0000259" key="3">
    <source>
        <dbReference type="Pfam" id="PF00144"/>
    </source>
</evidence>
<accession>A0A516R267</accession>
<organism evidence="4 5">
    <name type="scientific">Streptomyces spectabilis</name>
    <dbReference type="NCBI Taxonomy" id="68270"/>
    <lineage>
        <taxon>Bacteria</taxon>
        <taxon>Bacillati</taxon>
        <taxon>Actinomycetota</taxon>
        <taxon>Actinomycetes</taxon>
        <taxon>Kitasatosporales</taxon>
        <taxon>Streptomycetaceae</taxon>
        <taxon>Streptomyces</taxon>
    </lineage>
</organism>